<dbReference type="AlphaFoldDB" id="A0A183LX32"/>
<evidence type="ECO:0000256" key="1">
    <source>
        <dbReference type="SAM" id="MobiDB-lite"/>
    </source>
</evidence>
<reference evidence="2 3" key="1">
    <citation type="submission" date="2018-11" db="EMBL/GenBank/DDBJ databases">
        <authorList>
            <consortium name="Pathogen Informatics"/>
        </authorList>
    </citation>
    <scope>NUCLEOTIDE SEQUENCE [LARGE SCALE GENOMIC DNA]</scope>
    <source>
        <strain evidence="2 3">Zambia</strain>
    </source>
</reference>
<protein>
    <submittedName>
        <fullName evidence="2">Uncharacterized protein</fullName>
    </submittedName>
</protein>
<evidence type="ECO:0000313" key="3">
    <source>
        <dbReference type="Proteomes" id="UP000277204"/>
    </source>
</evidence>
<keyword evidence="3" id="KW-1185">Reference proteome</keyword>
<feature type="compositionally biased region" description="Polar residues" evidence="1">
    <location>
        <begin position="131"/>
        <end position="140"/>
    </location>
</feature>
<evidence type="ECO:0000313" key="2">
    <source>
        <dbReference type="EMBL" id="VDO81047.1"/>
    </source>
</evidence>
<organism evidence="2 3">
    <name type="scientific">Schistosoma margrebowiei</name>
    <dbReference type="NCBI Taxonomy" id="48269"/>
    <lineage>
        <taxon>Eukaryota</taxon>
        <taxon>Metazoa</taxon>
        <taxon>Spiralia</taxon>
        <taxon>Lophotrochozoa</taxon>
        <taxon>Platyhelminthes</taxon>
        <taxon>Trematoda</taxon>
        <taxon>Digenea</taxon>
        <taxon>Strigeidida</taxon>
        <taxon>Schistosomatoidea</taxon>
        <taxon>Schistosomatidae</taxon>
        <taxon>Schistosoma</taxon>
    </lineage>
</organism>
<feature type="region of interest" description="Disordered" evidence="1">
    <location>
        <begin position="131"/>
        <end position="164"/>
    </location>
</feature>
<accession>A0A183LX32</accession>
<name>A0A183LX32_9TREM</name>
<dbReference type="EMBL" id="UZAI01003607">
    <property type="protein sequence ID" value="VDO81047.1"/>
    <property type="molecule type" value="Genomic_DNA"/>
</dbReference>
<feature type="compositionally biased region" description="Basic and acidic residues" evidence="1">
    <location>
        <begin position="153"/>
        <end position="164"/>
    </location>
</feature>
<dbReference type="STRING" id="48269.A0A183LX32"/>
<proteinExistence type="predicted"/>
<dbReference type="Proteomes" id="UP000277204">
    <property type="component" value="Unassembled WGS sequence"/>
</dbReference>
<gene>
    <name evidence="2" type="ORF">SMRZ_LOCUS8357</name>
</gene>
<sequence>MWLSHVLLSVSNMFCFEGLRFDLISGHRCATLVANSKFDFNTIDSMVQTENSCFFNSILTPSVRLSALNMVNNALQRIGQLEMKLSILYKTYGHPPLPAPVYNGNSSSNNGNIHSPPTDFELKRYNLKSPQRLSNPSWTNGPIKLDPLPTAEKSSRENSIHFVH</sequence>